<dbReference type="Gene3D" id="6.10.250.690">
    <property type="match status" value="1"/>
</dbReference>
<keyword evidence="3 8" id="KW-0597">Phosphoprotein</keyword>
<dbReference type="OrthoDB" id="9802426at2"/>
<evidence type="ECO:0000259" key="10">
    <source>
        <dbReference type="PROSITE" id="PS50110"/>
    </source>
</evidence>
<organism evidence="12 13">
    <name type="scientific">Neisseria animaloris</name>
    <dbReference type="NCBI Taxonomy" id="326522"/>
    <lineage>
        <taxon>Bacteria</taxon>
        <taxon>Pseudomonadati</taxon>
        <taxon>Pseudomonadota</taxon>
        <taxon>Betaproteobacteria</taxon>
        <taxon>Neisseriales</taxon>
        <taxon>Neisseriaceae</taxon>
        <taxon>Neisseria</taxon>
    </lineage>
</organism>
<evidence type="ECO:0000256" key="1">
    <source>
        <dbReference type="ARBA" id="ARBA00004496"/>
    </source>
</evidence>
<dbReference type="FunFam" id="3.40.50.2300:FF:000002">
    <property type="entry name" value="DNA-binding response regulator PhoP"/>
    <property type="match status" value="1"/>
</dbReference>
<keyword evidence="6 9" id="KW-0238">DNA-binding</keyword>
<name>A0A1X3CIS4_9NEIS</name>
<evidence type="ECO:0000256" key="6">
    <source>
        <dbReference type="ARBA" id="ARBA00023125"/>
    </source>
</evidence>
<dbReference type="Pfam" id="PF00486">
    <property type="entry name" value="Trans_reg_C"/>
    <property type="match status" value="1"/>
</dbReference>
<gene>
    <name evidence="12" type="primary">rssB</name>
    <name evidence="12" type="ORF">NCTC12227_01896</name>
</gene>
<dbReference type="SUPFAM" id="SSF46894">
    <property type="entry name" value="C-terminal effector domain of the bipartite response regulators"/>
    <property type="match status" value="1"/>
</dbReference>
<proteinExistence type="predicted"/>
<dbReference type="InterPro" id="IPR016032">
    <property type="entry name" value="Sig_transdc_resp-reg_C-effctor"/>
</dbReference>
<dbReference type="Pfam" id="PF00072">
    <property type="entry name" value="Response_reg"/>
    <property type="match status" value="1"/>
</dbReference>
<evidence type="ECO:0000256" key="8">
    <source>
        <dbReference type="PROSITE-ProRule" id="PRU00169"/>
    </source>
</evidence>
<dbReference type="GO" id="GO:0032993">
    <property type="term" value="C:protein-DNA complex"/>
    <property type="evidence" value="ECO:0007669"/>
    <property type="project" value="TreeGrafter"/>
</dbReference>
<dbReference type="SMART" id="SM00862">
    <property type="entry name" value="Trans_reg_C"/>
    <property type="match status" value="1"/>
</dbReference>
<dbReference type="InterPro" id="IPR001789">
    <property type="entry name" value="Sig_transdc_resp-reg_receiver"/>
</dbReference>
<evidence type="ECO:0000313" key="13">
    <source>
        <dbReference type="Proteomes" id="UP000268229"/>
    </source>
</evidence>
<dbReference type="Gene3D" id="3.40.50.2300">
    <property type="match status" value="1"/>
</dbReference>
<dbReference type="CDD" id="cd00383">
    <property type="entry name" value="trans_reg_C"/>
    <property type="match status" value="1"/>
</dbReference>
<dbReference type="GO" id="GO:0006355">
    <property type="term" value="P:regulation of DNA-templated transcription"/>
    <property type="evidence" value="ECO:0007669"/>
    <property type="project" value="InterPro"/>
</dbReference>
<dbReference type="PANTHER" id="PTHR48111">
    <property type="entry name" value="REGULATOR OF RPOS"/>
    <property type="match status" value="1"/>
</dbReference>
<evidence type="ECO:0000259" key="11">
    <source>
        <dbReference type="PROSITE" id="PS51755"/>
    </source>
</evidence>
<dbReference type="EMBL" id="LR134516">
    <property type="protein sequence ID" value="VEJ22118.1"/>
    <property type="molecule type" value="Genomic_DNA"/>
</dbReference>
<dbReference type="PANTHER" id="PTHR48111:SF35">
    <property type="entry name" value="TRANSCRIPTIONAL REGULATORY PROTEIN QSEB"/>
    <property type="match status" value="1"/>
</dbReference>
<dbReference type="RefSeq" id="WP_085390716.1">
    <property type="nucleotide sequence ID" value="NZ_JBGNXI010000003.1"/>
</dbReference>
<comment type="subcellular location">
    <subcellularLocation>
        <location evidence="1">Cytoplasm</location>
    </subcellularLocation>
</comment>
<dbReference type="InterPro" id="IPR001867">
    <property type="entry name" value="OmpR/PhoB-type_DNA-bd"/>
</dbReference>
<dbReference type="CDD" id="cd17624">
    <property type="entry name" value="REC_OmpR_PmrA-like"/>
    <property type="match status" value="1"/>
</dbReference>
<feature type="domain" description="OmpR/PhoB-type" evidence="11">
    <location>
        <begin position="124"/>
        <end position="220"/>
    </location>
</feature>
<dbReference type="Gene3D" id="1.10.10.10">
    <property type="entry name" value="Winged helix-like DNA-binding domain superfamily/Winged helix DNA-binding domain"/>
    <property type="match status" value="1"/>
</dbReference>
<dbReference type="GO" id="GO:0000976">
    <property type="term" value="F:transcription cis-regulatory region binding"/>
    <property type="evidence" value="ECO:0007669"/>
    <property type="project" value="TreeGrafter"/>
</dbReference>
<dbReference type="GO" id="GO:0005829">
    <property type="term" value="C:cytosol"/>
    <property type="evidence" value="ECO:0007669"/>
    <property type="project" value="TreeGrafter"/>
</dbReference>
<dbReference type="GO" id="GO:0000156">
    <property type="term" value="F:phosphorelay response regulator activity"/>
    <property type="evidence" value="ECO:0007669"/>
    <property type="project" value="TreeGrafter"/>
</dbReference>
<accession>A0A1X3CIS4</accession>
<keyword evidence="4" id="KW-0902">Two-component regulatory system</keyword>
<evidence type="ECO:0000313" key="12">
    <source>
        <dbReference type="EMBL" id="VEJ22118.1"/>
    </source>
</evidence>
<evidence type="ECO:0000256" key="5">
    <source>
        <dbReference type="ARBA" id="ARBA00023015"/>
    </source>
</evidence>
<evidence type="ECO:0000256" key="9">
    <source>
        <dbReference type="PROSITE-ProRule" id="PRU01091"/>
    </source>
</evidence>
<feature type="modified residue" description="4-aspartylphosphate" evidence="8">
    <location>
        <position position="51"/>
    </location>
</feature>
<dbReference type="AlphaFoldDB" id="A0A1X3CIS4"/>
<dbReference type="Proteomes" id="UP000268229">
    <property type="component" value="Chromosome"/>
</dbReference>
<dbReference type="InterPro" id="IPR036388">
    <property type="entry name" value="WH-like_DNA-bd_sf"/>
</dbReference>
<keyword evidence="7" id="KW-0804">Transcription</keyword>
<protein>
    <submittedName>
        <fullName evidence="12">Protein BasR</fullName>
    </submittedName>
</protein>
<evidence type="ECO:0000256" key="3">
    <source>
        <dbReference type="ARBA" id="ARBA00022553"/>
    </source>
</evidence>
<evidence type="ECO:0000256" key="2">
    <source>
        <dbReference type="ARBA" id="ARBA00022490"/>
    </source>
</evidence>
<dbReference type="KEGG" id="nani:NCTC12227_01896"/>
<keyword evidence="2" id="KW-0963">Cytoplasm</keyword>
<feature type="domain" description="Response regulatory" evidence="10">
    <location>
        <begin position="2"/>
        <end position="116"/>
    </location>
</feature>
<feature type="DNA-binding region" description="OmpR/PhoB-type" evidence="9">
    <location>
        <begin position="124"/>
        <end position="220"/>
    </location>
</feature>
<reference evidence="12 13" key="1">
    <citation type="submission" date="2018-12" db="EMBL/GenBank/DDBJ databases">
        <authorList>
            <consortium name="Pathogen Informatics"/>
        </authorList>
    </citation>
    <scope>NUCLEOTIDE SEQUENCE [LARGE SCALE GENOMIC DNA]</scope>
    <source>
        <strain evidence="12 13">NCTC12227</strain>
    </source>
</reference>
<sequence length="223" mass="24784">MRVLLVEDDKMIGQAVEGSLKDARYTVDWVRDGKAALDSLASQPYDVVLLDLGLPQKDGLQVLASLRSRGLDVPVLILTARDDLESRLQGLDKGADDYIIKPFDMSEVLARIRAVLRRHGGSAVNELDNGALQLDPSTYHVKRLDTGETIFLSNREFAILHALMQRPGTIFSRADLEDKVYGWGEEPESNAVDYLIHALRKKLGHDSIKNVRGVGWLVPKKAD</sequence>
<dbReference type="SMART" id="SM00448">
    <property type="entry name" value="REC"/>
    <property type="match status" value="1"/>
</dbReference>
<evidence type="ECO:0000256" key="4">
    <source>
        <dbReference type="ARBA" id="ARBA00023012"/>
    </source>
</evidence>
<keyword evidence="5" id="KW-0805">Transcription regulation</keyword>
<keyword evidence="13" id="KW-1185">Reference proteome</keyword>
<dbReference type="PROSITE" id="PS50110">
    <property type="entry name" value="RESPONSE_REGULATORY"/>
    <property type="match status" value="1"/>
</dbReference>
<evidence type="ECO:0000256" key="7">
    <source>
        <dbReference type="ARBA" id="ARBA00023163"/>
    </source>
</evidence>
<dbReference type="InterPro" id="IPR011006">
    <property type="entry name" value="CheY-like_superfamily"/>
</dbReference>
<dbReference type="InterPro" id="IPR039420">
    <property type="entry name" value="WalR-like"/>
</dbReference>
<dbReference type="SUPFAM" id="SSF52172">
    <property type="entry name" value="CheY-like"/>
    <property type="match status" value="1"/>
</dbReference>
<dbReference type="PROSITE" id="PS51755">
    <property type="entry name" value="OMPR_PHOB"/>
    <property type="match status" value="1"/>
</dbReference>
<dbReference type="STRING" id="326522.BWD08_07855"/>